<name>A0A152A709_TIELA</name>
<evidence type="ECO:0008006" key="5">
    <source>
        <dbReference type="Google" id="ProtNLM"/>
    </source>
</evidence>
<keyword evidence="4" id="KW-1185">Reference proteome</keyword>
<dbReference type="OMA" id="PFNHYCE"/>
<organism evidence="3 4">
    <name type="scientific">Tieghemostelium lacteum</name>
    <name type="common">Slime mold</name>
    <name type="synonym">Dictyostelium lacteum</name>
    <dbReference type="NCBI Taxonomy" id="361077"/>
    <lineage>
        <taxon>Eukaryota</taxon>
        <taxon>Amoebozoa</taxon>
        <taxon>Evosea</taxon>
        <taxon>Eumycetozoa</taxon>
        <taxon>Dictyostelia</taxon>
        <taxon>Dictyosteliales</taxon>
        <taxon>Raperosteliaceae</taxon>
        <taxon>Tieghemostelium</taxon>
    </lineage>
</organism>
<dbReference type="InParanoid" id="A0A152A709"/>
<feature type="chain" id="PRO_5007593703" description="Paramecium surface antigen repeat-containing protein" evidence="2">
    <location>
        <begin position="20"/>
        <end position="348"/>
    </location>
</feature>
<dbReference type="Proteomes" id="UP000076078">
    <property type="component" value="Unassembled WGS sequence"/>
</dbReference>
<feature type="signal peptide" evidence="2">
    <location>
        <begin position="1"/>
        <end position="19"/>
    </location>
</feature>
<gene>
    <name evidence="3" type="ORF">DLAC_00803</name>
</gene>
<protein>
    <recommendedName>
        <fullName evidence="5">Paramecium surface antigen repeat-containing protein</fullName>
    </recommendedName>
</protein>
<evidence type="ECO:0000313" key="4">
    <source>
        <dbReference type="Proteomes" id="UP000076078"/>
    </source>
</evidence>
<sequence length="348" mass="37557">MKLILLGLIVLIGVHAVVAGKCSIRGIPDDAVCKDRSGCRYPLICNAQGICSQYKKHGDSCQSSEECGDYHSEMSCVGGQCALEGIFNDQCNSSAPCKPGLVCNSMSICVFENDQCSSSSQCPFGKYCDGQSCQSTKSAGDSCDNSEQCSCQNTCVDSKCVPKWATKSNQGCTSSEECNIFSGATCDGLNHVCRPSNRIGESCYVDGDCQGGTCLCDGSKTVCYGPNTTMPQSVDNCKEQYQAFTTCMEDKQCTRVNPITCHECFKLKECYEGSCFAKFNLDPHRSTYYKKLSCPTILKSVDTKPGSNNNDNEVQRENGELGNEQSSSSATLLNVSVLSIISFLLCIF</sequence>
<dbReference type="EMBL" id="LODT01000004">
    <property type="protein sequence ID" value="KYR02010.1"/>
    <property type="molecule type" value="Genomic_DNA"/>
</dbReference>
<comment type="caution">
    <text evidence="3">The sequence shown here is derived from an EMBL/GenBank/DDBJ whole genome shotgun (WGS) entry which is preliminary data.</text>
</comment>
<reference evidence="3 4" key="1">
    <citation type="submission" date="2015-12" db="EMBL/GenBank/DDBJ databases">
        <title>Dictyostelia acquired genes for synthesis and detection of signals that induce cell-type specialization by lateral gene transfer from prokaryotes.</title>
        <authorList>
            <person name="Gloeckner G."/>
            <person name="Schaap P."/>
        </authorList>
    </citation>
    <scope>NUCLEOTIDE SEQUENCE [LARGE SCALE GENOMIC DNA]</scope>
    <source>
        <strain evidence="3 4">TK</strain>
    </source>
</reference>
<dbReference type="OrthoDB" id="504708at2759"/>
<keyword evidence="2" id="KW-0732">Signal</keyword>
<dbReference type="InterPro" id="IPR052326">
    <property type="entry name" value="Diff-Dev_Assoc_Protein"/>
</dbReference>
<accession>A0A152A709</accession>
<dbReference type="AlphaFoldDB" id="A0A152A709"/>
<dbReference type="PANTHER" id="PTHR33459">
    <property type="entry name" value="DD-GDCA PROTEIN"/>
    <property type="match status" value="1"/>
</dbReference>
<dbReference type="PANTHER" id="PTHR33459:SF19">
    <property type="entry name" value="DICKKOPF N-TERMINAL CYSTEINE-RICH DOMAIN-CONTAINING PROTEIN"/>
    <property type="match status" value="1"/>
</dbReference>
<evidence type="ECO:0000256" key="1">
    <source>
        <dbReference type="SAM" id="MobiDB-lite"/>
    </source>
</evidence>
<evidence type="ECO:0000313" key="3">
    <source>
        <dbReference type="EMBL" id="KYR02010.1"/>
    </source>
</evidence>
<evidence type="ECO:0000256" key="2">
    <source>
        <dbReference type="SAM" id="SignalP"/>
    </source>
</evidence>
<proteinExistence type="predicted"/>
<feature type="region of interest" description="Disordered" evidence="1">
    <location>
        <begin position="303"/>
        <end position="324"/>
    </location>
</feature>